<evidence type="ECO:0000313" key="4">
    <source>
        <dbReference type="Proteomes" id="UP000176244"/>
    </source>
</evidence>
<evidence type="ECO:0000313" key="5">
    <source>
        <dbReference type="Proteomes" id="UP000322619"/>
    </source>
</evidence>
<dbReference type="Proteomes" id="UP000322619">
    <property type="component" value="Unassembled WGS sequence"/>
</dbReference>
<evidence type="ECO:0000256" key="1">
    <source>
        <dbReference type="SAM" id="MobiDB-lite"/>
    </source>
</evidence>
<protein>
    <submittedName>
        <fullName evidence="2">Uncharacterized protein</fullName>
    </submittedName>
</protein>
<dbReference type="EMBL" id="LKEU01000030">
    <property type="protein sequence ID" value="OFV70510.1"/>
    <property type="molecule type" value="Genomic_DNA"/>
</dbReference>
<reference evidence="2 4" key="1">
    <citation type="submission" date="2015-09" db="EMBL/GenBank/DDBJ databases">
        <title>Genome sequence of Acetobacterium wieringae DSM 1911.</title>
        <authorList>
            <person name="Poehlein A."/>
            <person name="Bengelsdorf F.R."/>
            <person name="Schiel-Bengelsdorf B."/>
            <person name="Duerre P."/>
            <person name="Daniel R."/>
        </authorList>
    </citation>
    <scope>NUCLEOTIDE SEQUENCE [LARGE SCALE GENOMIC DNA]</scope>
    <source>
        <strain evidence="2 4">DSM 1911</strain>
    </source>
</reference>
<comment type="caution">
    <text evidence="2">The sequence shown here is derived from an EMBL/GenBank/DDBJ whole genome shotgun (WGS) entry which is preliminary data.</text>
</comment>
<dbReference type="EMBL" id="VSLA01000024">
    <property type="protein sequence ID" value="TYC84699.1"/>
    <property type="molecule type" value="Genomic_DNA"/>
</dbReference>
<dbReference type="RefSeq" id="WP_070371293.1">
    <property type="nucleotide sequence ID" value="NZ_JBCFAW010000001.1"/>
</dbReference>
<feature type="compositionally biased region" description="Basic and acidic residues" evidence="1">
    <location>
        <begin position="62"/>
        <end position="81"/>
    </location>
</feature>
<organism evidence="2 4">
    <name type="scientific">Acetobacterium wieringae</name>
    <dbReference type="NCBI Taxonomy" id="52694"/>
    <lineage>
        <taxon>Bacteria</taxon>
        <taxon>Bacillati</taxon>
        <taxon>Bacillota</taxon>
        <taxon>Clostridia</taxon>
        <taxon>Eubacteriales</taxon>
        <taxon>Eubacteriaceae</taxon>
        <taxon>Acetobacterium</taxon>
    </lineage>
</organism>
<proteinExistence type="predicted"/>
<accession>A0A1F2PGR7</accession>
<evidence type="ECO:0000313" key="3">
    <source>
        <dbReference type="EMBL" id="TYC84699.1"/>
    </source>
</evidence>
<dbReference type="Proteomes" id="UP000176244">
    <property type="component" value="Unassembled WGS sequence"/>
</dbReference>
<dbReference type="AlphaFoldDB" id="A0A1F2PGR7"/>
<dbReference type="STRING" id="52694.ACWI_19890"/>
<dbReference type="OrthoDB" id="1779358at2"/>
<name>A0A1F2PGR7_9FIRM</name>
<evidence type="ECO:0000313" key="2">
    <source>
        <dbReference type="EMBL" id="OFV70510.1"/>
    </source>
</evidence>
<sequence>MNREFIKNMILAKQYERDAFLSLLSPSIAQHVSVIEKEVKGIVVDLAREWALDVGAAVSTAEQEKTAGSEHDKKVRKVSID</sequence>
<feature type="region of interest" description="Disordered" evidence="1">
    <location>
        <begin position="61"/>
        <end position="81"/>
    </location>
</feature>
<gene>
    <name evidence="2" type="ORF">ACWI_19890</name>
    <name evidence="3" type="ORF">FXB42_10180</name>
</gene>
<reference evidence="3 5" key="2">
    <citation type="submission" date="2019-08" db="EMBL/GenBank/DDBJ databases">
        <title>Isolation and enrichment of carboxydotrophic bacteria from anaerobic sludge for the production of bio-based chemicals from syngas.</title>
        <authorList>
            <person name="Antares A.L."/>
            <person name="Moreira J."/>
            <person name="Diender M."/>
            <person name="Parshina S.N."/>
            <person name="Stams A.J.M."/>
            <person name="Alves M."/>
            <person name="Alves J.I."/>
            <person name="Sousa D.Z."/>
        </authorList>
    </citation>
    <scope>NUCLEOTIDE SEQUENCE [LARGE SCALE GENOMIC DNA]</scope>
    <source>
        <strain evidence="3 5">JM</strain>
    </source>
</reference>